<evidence type="ECO:0000313" key="3">
    <source>
        <dbReference type="WBParaSite" id="jg923"/>
    </source>
</evidence>
<name>A0A915ES70_9BILA</name>
<evidence type="ECO:0000313" key="2">
    <source>
        <dbReference type="Proteomes" id="UP000887574"/>
    </source>
</evidence>
<dbReference type="AlphaFoldDB" id="A0A915ES70"/>
<keyword evidence="2" id="KW-1185">Reference proteome</keyword>
<protein>
    <submittedName>
        <fullName evidence="3">Uncharacterized protein</fullName>
    </submittedName>
</protein>
<sequence length="151" mass="16634">MGQTMANSPVPPIIIASVIGWPSFILYLMEVLILLTNWKQFKSSFYVLFLIRALPIRCNDGEFPNCNGKRVHTLNADVYGSPVGTFGRGNCIQTSTKEEAIAIGLGAARTSPYSPDAAATDYHINPSLKNFLKGEEFDDFDDLSIVDDSRI</sequence>
<keyword evidence="1" id="KW-0472">Membrane</keyword>
<dbReference type="Proteomes" id="UP000887574">
    <property type="component" value="Unplaced"/>
</dbReference>
<accession>A0A915ES70</accession>
<organism evidence="2 3">
    <name type="scientific">Ditylenchus dipsaci</name>
    <dbReference type="NCBI Taxonomy" id="166011"/>
    <lineage>
        <taxon>Eukaryota</taxon>
        <taxon>Metazoa</taxon>
        <taxon>Ecdysozoa</taxon>
        <taxon>Nematoda</taxon>
        <taxon>Chromadorea</taxon>
        <taxon>Rhabditida</taxon>
        <taxon>Tylenchina</taxon>
        <taxon>Tylenchomorpha</taxon>
        <taxon>Sphaerularioidea</taxon>
        <taxon>Anguinidae</taxon>
        <taxon>Anguininae</taxon>
        <taxon>Ditylenchus</taxon>
    </lineage>
</organism>
<keyword evidence="1" id="KW-1133">Transmembrane helix</keyword>
<dbReference type="WBParaSite" id="jg923">
    <property type="protein sequence ID" value="jg923"/>
    <property type="gene ID" value="jg923"/>
</dbReference>
<evidence type="ECO:0000256" key="1">
    <source>
        <dbReference type="SAM" id="Phobius"/>
    </source>
</evidence>
<feature type="transmembrane region" description="Helical" evidence="1">
    <location>
        <begin position="12"/>
        <end position="35"/>
    </location>
</feature>
<keyword evidence="1" id="KW-0812">Transmembrane</keyword>
<proteinExistence type="predicted"/>
<reference evidence="3" key="1">
    <citation type="submission" date="2022-11" db="UniProtKB">
        <authorList>
            <consortium name="WormBaseParasite"/>
        </authorList>
    </citation>
    <scope>IDENTIFICATION</scope>
</reference>